<name>A0ABU5CNY8_9BACI</name>
<dbReference type="InterPro" id="IPR034236">
    <property type="entry name" value="CuRO_CcO_Caa3_II"/>
</dbReference>
<dbReference type="PANTHER" id="PTHR22888">
    <property type="entry name" value="CYTOCHROME C OXIDASE, SUBUNIT II"/>
    <property type="match status" value="1"/>
</dbReference>
<dbReference type="InterPro" id="IPR001505">
    <property type="entry name" value="Copper_CuA"/>
</dbReference>
<dbReference type="Proteomes" id="UP001275315">
    <property type="component" value="Unassembled WGS sequence"/>
</dbReference>
<feature type="domain" description="Cytochrome c" evidence="22">
    <location>
        <begin position="250"/>
        <end position="340"/>
    </location>
</feature>
<feature type="domain" description="Cytochrome oxidase subunit II copper A binding" evidence="20">
    <location>
        <begin position="124"/>
        <end position="236"/>
    </location>
</feature>
<dbReference type="CDD" id="cd04213">
    <property type="entry name" value="CuRO_CcO_Caa3_II"/>
    <property type="match status" value="1"/>
</dbReference>
<evidence type="ECO:0000256" key="15">
    <source>
        <dbReference type="ARBA" id="ARBA00047816"/>
    </source>
</evidence>
<evidence type="ECO:0000256" key="14">
    <source>
        <dbReference type="ARBA" id="ARBA00024688"/>
    </source>
</evidence>
<dbReference type="InterPro" id="IPR009056">
    <property type="entry name" value="Cyt_c-like_dom"/>
</dbReference>
<dbReference type="InterPro" id="IPR011759">
    <property type="entry name" value="Cyt_c_oxidase_su2_TM_dom"/>
</dbReference>
<evidence type="ECO:0000256" key="4">
    <source>
        <dbReference type="ARBA" id="ARBA00022617"/>
    </source>
</evidence>
<keyword evidence="24" id="KW-1185">Reference proteome</keyword>
<dbReference type="InterPro" id="IPR045187">
    <property type="entry name" value="CcO_II"/>
</dbReference>
<keyword evidence="10 19" id="KW-1133">Transmembrane helix</keyword>
<dbReference type="InterPro" id="IPR036257">
    <property type="entry name" value="Cyt_c_oxidase_su2_TM_sf"/>
</dbReference>
<comment type="catalytic activity">
    <reaction evidence="15 18">
        <text>4 Fe(II)-[cytochrome c] + O2 + 8 H(+)(in) = 4 Fe(III)-[cytochrome c] + 2 H2O + 4 H(+)(out)</text>
        <dbReference type="Rhea" id="RHEA:11436"/>
        <dbReference type="Rhea" id="RHEA-COMP:10350"/>
        <dbReference type="Rhea" id="RHEA-COMP:14399"/>
        <dbReference type="ChEBI" id="CHEBI:15377"/>
        <dbReference type="ChEBI" id="CHEBI:15378"/>
        <dbReference type="ChEBI" id="CHEBI:15379"/>
        <dbReference type="ChEBI" id="CHEBI:29033"/>
        <dbReference type="ChEBI" id="CHEBI:29034"/>
        <dbReference type="EC" id="7.1.1.9"/>
    </reaction>
</comment>
<dbReference type="InterPro" id="IPR002429">
    <property type="entry name" value="CcO_II-like_C"/>
</dbReference>
<evidence type="ECO:0000259" key="22">
    <source>
        <dbReference type="PROSITE" id="PS51007"/>
    </source>
</evidence>
<proteinExistence type="inferred from homology"/>
<comment type="function">
    <text evidence="14 18">Subunits I and II form the functional core of the enzyme complex. Electrons originating in cytochrome c are transferred via heme a and Cu(A) to the binuclear center formed by heme a3 and Cu(B).</text>
</comment>
<evidence type="ECO:0000256" key="9">
    <source>
        <dbReference type="ARBA" id="ARBA00022982"/>
    </source>
</evidence>
<dbReference type="InterPro" id="IPR008972">
    <property type="entry name" value="Cupredoxin"/>
</dbReference>
<accession>A0ABU5CNY8</accession>
<dbReference type="PANTHER" id="PTHR22888:SF10">
    <property type="entry name" value="CYTOCHROME C OXIDASE SUBUNIT 2"/>
    <property type="match status" value="1"/>
</dbReference>
<dbReference type="RefSeq" id="WP_320378836.1">
    <property type="nucleotide sequence ID" value="NZ_JAWDIQ010000001.1"/>
</dbReference>
<keyword evidence="4 16" id="KW-0349">Heme</keyword>
<evidence type="ECO:0000259" key="20">
    <source>
        <dbReference type="PROSITE" id="PS50857"/>
    </source>
</evidence>
<evidence type="ECO:0000256" key="7">
    <source>
        <dbReference type="ARBA" id="ARBA00022723"/>
    </source>
</evidence>
<dbReference type="PROSITE" id="PS50857">
    <property type="entry name" value="COX2_CUA"/>
    <property type="match status" value="1"/>
</dbReference>
<evidence type="ECO:0000256" key="19">
    <source>
        <dbReference type="SAM" id="Phobius"/>
    </source>
</evidence>
<evidence type="ECO:0000256" key="3">
    <source>
        <dbReference type="ARBA" id="ARBA00022448"/>
    </source>
</evidence>
<dbReference type="Pfam" id="PF00116">
    <property type="entry name" value="COX2"/>
    <property type="match status" value="1"/>
</dbReference>
<dbReference type="InterPro" id="IPR014222">
    <property type="entry name" value="Cyt_c_oxidase_su2"/>
</dbReference>
<dbReference type="PROSITE" id="PS51257">
    <property type="entry name" value="PROKAR_LIPOPROTEIN"/>
    <property type="match status" value="1"/>
</dbReference>
<comment type="similarity">
    <text evidence="2 17">Belongs to the cytochrome c oxidase subunit 2 family.</text>
</comment>
<keyword evidence="3 17" id="KW-0813">Transport</keyword>
<feature type="domain" description="Cytochrome oxidase subunit II transmembrane region profile" evidence="21">
    <location>
        <begin position="23"/>
        <end position="121"/>
    </location>
</feature>
<dbReference type="PROSITE" id="PS50999">
    <property type="entry name" value="COX2_TM"/>
    <property type="match status" value="1"/>
</dbReference>
<evidence type="ECO:0000256" key="11">
    <source>
        <dbReference type="ARBA" id="ARBA00023004"/>
    </source>
</evidence>
<comment type="subcellular location">
    <subcellularLocation>
        <location evidence="17">Cell membrane</location>
        <topology evidence="17">Multi-pass membrane protein</topology>
    </subcellularLocation>
    <subcellularLocation>
        <location evidence="1">Membrane</location>
        <topology evidence="1">Multi-pass membrane protein</topology>
    </subcellularLocation>
</comment>
<evidence type="ECO:0000256" key="8">
    <source>
        <dbReference type="ARBA" id="ARBA00022967"/>
    </source>
</evidence>
<evidence type="ECO:0000256" key="10">
    <source>
        <dbReference type="ARBA" id="ARBA00022989"/>
    </source>
</evidence>
<comment type="caution">
    <text evidence="23">The sequence shown here is derived from an EMBL/GenBank/DDBJ whole genome shotgun (WGS) entry which is preliminary data.</text>
</comment>
<keyword evidence="8" id="KW-1278">Translocase</keyword>
<evidence type="ECO:0000256" key="1">
    <source>
        <dbReference type="ARBA" id="ARBA00004141"/>
    </source>
</evidence>
<keyword evidence="6 17" id="KW-0812">Transmembrane</keyword>
<evidence type="ECO:0000256" key="5">
    <source>
        <dbReference type="ARBA" id="ARBA00022660"/>
    </source>
</evidence>
<gene>
    <name evidence="23" type="primary">coxB</name>
    <name evidence="23" type="ORF">RWD45_04970</name>
</gene>
<dbReference type="SUPFAM" id="SSF49503">
    <property type="entry name" value="Cupredoxins"/>
    <property type="match status" value="1"/>
</dbReference>
<feature type="transmembrane region" description="Helical" evidence="19">
    <location>
        <begin position="90"/>
        <end position="108"/>
    </location>
</feature>
<evidence type="ECO:0000256" key="2">
    <source>
        <dbReference type="ARBA" id="ARBA00007866"/>
    </source>
</evidence>
<evidence type="ECO:0000259" key="21">
    <source>
        <dbReference type="PROSITE" id="PS50999"/>
    </source>
</evidence>
<evidence type="ECO:0000256" key="13">
    <source>
        <dbReference type="ARBA" id="ARBA00023136"/>
    </source>
</evidence>
<evidence type="ECO:0000256" key="18">
    <source>
        <dbReference type="RuleBase" id="RU004024"/>
    </source>
</evidence>
<dbReference type="EC" id="7.1.1.9" evidence="18"/>
<dbReference type="SUPFAM" id="SSF81464">
    <property type="entry name" value="Cytochrome c oxidase subunit II-like, transmembrane region"/>
    <property type="match status" value="1"/>
</dbReference>
<dbReference type="Pfam" id="PF00034">
    <property type="entry name" value="Cytochrom_C"/>
    <property type="match status" value="1"/>
</dbReference>
<evidence type="ECO:0000256" key="16">
    <source>
        <dbReference type="PROSITE-ProRule" id="PRU00433"/>
    </source>
</evidence>
<dbReference type="NCBIfam" id="TIGR02866">
    <property type="entry name" value="CoxB"/>
    <property type="match status" value="1"/>
</dbReference>
<feature type="transmembrane region" description="Helical" evidence="19">
    <location>
        <begin position="45"/>
        <end position="69"/>
    </location>
</feature>
<keyword evidence="5 17" id="KW-0679">Respiratory chain</keyword>
<evidence type="ECO:0000256" key="17">
    <source>
        <dbReference type="RuleBase" id="RU000456"/>
    </source>
</evidence>
<organism evidence="23 24">
    <name type="scientific">Paracerasibacillus soli</name>
    <dbReference type="NCBI Taxonomy" id="480284"/>
    <lineage>
        <taxon>Bacteria</taxon>
        <taxon>Bacillati</taxon>
        <taxon>Bacillota</taxon>
        <taxon>Bacilli</taxon>
        <taxon>Bacillales</taxon>
        <taxon>Bacillaceae</taxon>
        <taxon>Paracerasibacillus</taxon>
    </lineage>
</organism>
<reference evidence="23 24" key="1">
    <citation type="submission" date="2023-10" db="EMBL/GenBank/DDBJ databases">
        <title>Virgibacillus soli CC-YMP-6 genome.</title>
        <authorList>
            <person name="Miliotis G."/>
            <person name="Sengupta P."/>
            <person name="Hameed A."/>
            <person name="Chuvochina M."/>
            <person name="Mcdonagh F."/>
            <person name="Simpson A.C."/>
            <person name="Singh N.K."/>
            <person name="Rekha P.D."/>
            <person name="Raman K."/>
            <person name="Hugenholtz P."/>
            <person name="Venkateswaran K."/>
        </authorList>
    </citation>
    <scope>NUCLEOTIDE SEQUENCE [LARGE SCALE GENOMIC DNA]</scope>
    <source>
        <strain evidence="23 24">CC-YMP-6</strain>
    </source>
</reference>
<keyword evidence="9 17" id="KW-0249">Electron transport</keyword>
<dbReference type="Gene3D" id="2.60.40.420">
    <property type="entry name" value="Cupredoxins - blue copper proteins"/>
    <property type="match status" value="1"/>
</dbReference>
<evidence type="ECO:0000256" key="12">
    <source>
        <dbReference type="ARBA" id="ARBA00023008"/>
    </source>
</evidence>
<sequence length="351" mass="39295">MKGWMGKAKAIFLLSFTALLLAGCGRENLTALVPKGYGAEQSMKLIILTTVVMGSVFIIVCIILAFVLFKFRRKKGQEDFIPKQVEGHKGLEVIWTVIPIILVIIMAVPTTLVSFDLADASDAKDHLNIKVTGNQYWWHFDYEGEDIQTSQDLYIPVGEKVYLNMISTDVIHSFWVPAISGKMDVNPENVNTMYIEAYEEGVYYGKCAEFCGPSHSLMDFKVIAVSKEEYDKWVADMQNYDPEKDKPESAIAQEGKELFEQNNCMACHAIGSSPNQVGPNLTNFGNRSKLAGIEEHTKEKVIEWIQDPESLKPGNLMTGKYPKLNDDEAEKIAEYLMQLKATDITPDSAGK</sequence>
<keyword evidence="11 16" id="KW-0408">Iron</keyword>
<keyword evidence="12 18" id="KW-0186">Copper</keyword>
<keyword evidence="13 19" id="KW-0472">Membrane</keyword>
<evidence type="ECO:0000313" key="23">
    <source>
        <dbReference type="EMBL" id="MDY0408073.1"/>
    </source>
</evidence>
<evidence type="ECO:0000256" key="6">
    <source>
        <dbReference type="ARBA" id="ARBA00022692"/>
    </source>
</evidence>
<dbReference type="PROSITE" id="PS00078">
    <property type="entry name" value="COX2"/>
    <property type="match status" value="1"/>
</dbReference>
<dbReference type="Gene3D" id="1.10.287.90">
    <property type="match status" value="1"/>
</dbReference>
<dbReference type="InterPro" id="IPR036909">
    <property type="entry name" value="Cyt_c-like_dom_sf"/>
</dbReference>
<protein>
    <recommendedName>
        <fullName evidence="18">Cytochrome c oxidase subunit 2</fullName>
        <ecNumber evidence="18">7.1.1.9</ecNumber>
    </recommendedName>
</protein>
<keyword evidence="7 16" id="KW-0479">Metal-binding</keyword>
<dbReference type="Pfam" id="PF02790">
    <property type="entry name" value="COX2_TM"/>
    <property type="match status" value="1"/>
</dbReference>
<evidence type="ECO:0000313" key="24">
    <source>
        <dbReference type="Proteomes" id="UP001275315"/>
    </source>
</evidence>
<comment type="cofactor">
    <cofactor evidence="18">
        <name>Cu cation</name>
        <dbReference type="ChEBI" id="CHEBI:23378"/>
    </cofactor>
    <text evidence="18">Binds a copper A center.</text>
</comment>
<dbReference type="EMBL" id="JAWDIQ010000001">
    <property type="protein sequence ID" value="MDY0408073.1"/>
    <property type="molecule type" value="Genomic_DNA"/>
</dbReference>
<dbReference type="SUPFAM" id="SSF46626">
    <property type="entry name" value="Cytochrome c"/>
    <property type="match status" value="1"/>
</dbReference>
<dbReference type="PROSITE" id="PS51007">
    <property type="entry name" value="CYTC"/>
    <property type="match status" value="1"/>
</dbReference>